<evidence type="ECO:0000256" key="4">
    <source>
        <dbReference type="ARBA" id="ARBA00019078"/>
    </source>
</evidence>
<feature type="transmembrane region" description="Helical" evidence="8">
    <location>
        <begin position="86"/>
        <end position="106"/>
    </location>
</feature>
<dbReference type="Proteomes" id="UP000664771">
    <property type="component" value="Unassembled WGS sequence"/>
</dbReference>
<keyword evidence="5 8" id="KW-0812">Transmembrane</keyword>
<name>A0ABS3LQT5_9PROT</name>
<evidence type="ECO:0000313" key="11">
    <source>
        <dbReference type="Proteomes" id="UP000664771"/>
    </source>
</evidence>
<keyword evidence="6 8" id="KW-1133">Transmembrane helix</keyword>
<evidence type="ECO:0000256" key="6">
    <source>
        <dbReference type="ARBA" id="ARBA00022989"/>
    </source>
</evidence>
<organism evidence="10 11">
    <name type="scientific">Acetobacter sacchari</name>
    <dbReference type="NCBI Taxonomy" id="2661687"/>
    <lineage>
        <taxon>Bacteria</taxon>
        <taxon>Pseudomonadati</taxon>
        <taxon>Pseudomonadota</taxon>
        <taxon>Alphaproteobacteria</taxon>
        <taxon>Acetobacterales</taxon>
        <taxon>Acetobacteraceae</taxon>
        <taxon>Acetobacter</taxon>
    </lineage>
</organism>
<gene>
    <name evidence="10" type="ORF">J2D73_00455</name>
</gene>
<evidence type="ECO:0000313" key="10">
    <source>
        <dbReference type="EMBL" id="MBO1358268.1"/>
    </source>
</evidence>
<evidence type="ECO:0000256" key="3">
    <source>
        <dbReference type="ARBA" id="ARBA00004856"/>
    </source>
</evidence>
<comment type="pathway">
    <text evidence="3">One-carbon metabolism; methylamine degradation.</text>
</comment>
<comment type="caution">
    <text evidence="10">The sequence shown here is derived from an EMBL/GenBank/DDBJ whole genome shotgun (WGS) entry which is preliminary data.</text>
</comment>
<evidence type="ECO:0000259" key="9">
    <source>
        <dbReference type="Pfam" id="PF07291"/>
    </source>
</evidence>
<dbReference type="Pfam" id="PF07291">
    <property type="entry name" value="MauE"/>
    <property type="match status" value="1"/>
</dbReference>
<sequence length="185" mass="18176">MNGAASDVASVALNVAGGVAGGAVGALFLAASVSKMRDRDGFLGQLAAYRLLPDALLTPVLWLLIGAETLLGAGLLSGVAPTACGLASAALLLVFSAAMAINVIRGRTSISCGCLPGSGGETLSWRSVARSVALAVAALFVAAAGAPDSLALRVQGAITGACLLALAIAASRLTLLPAPRQEQTP</sequence>
<accession>A0ABS3LQT5</accession>
<evidence type="ECO:0000256" key="2">
    <source>
        <dbReference type="ARBA" id="ARBA00004141"/>
    </source>
</evidence>
<dbReference type="RefSeq" id="WP_207878351.1">
    <property type="nucleotide sequence ID" value="NZ_JAFVMF010000001.1"/>
</dbReference>
<protein>
    <recommendedName>
        <fullName evidence="4">Methylamine utilization protein MauE</fullName>
    </recommendedName>
</protein>
<feature type="transmembrane region" description="Helical" evidence="8">
    <location>
        <begin position="12"/>
        <end position="34"/>
    </location>
</feature>
<feature type="transmembrane region" description="Helical" evidence="8">
    <location>
        <begin position="152"/>
        <end position="175"/>
    </location>
</feature>
<dbReference type="EMBL" id="JAFVMF010000001">
    <property type="protein sequence ID" value="MBO1358268.1"/>
    <property type="molecule type" value="Genomic_DNA"/>
</dbReference>
<evidence type="ECO:0000256" key="1">
    <source>
        <dbReference type="ARBA" id="ARBA00003475"/>
    </source>
</evidence>
<reference evidence="10 11" key="1">
    <citation type="submission" date="2021-03" db="EMBL/GenBank/DDBJ databases">
        <title>The complete genome sequence of Acetobacter sacchari TBRC 11175.</title>
        <authorList>
            <person name="Charoenyingcharoen P."/>
            <person name="Yukphan P."/>
        </authorList>
    </citation>
    <scope>NUCLEOTIDE SEQUENCE [LARGE SCALE GENOMIC DNA]</scope>
    <source>
        <strain evidence="10 11">TBRC 11175</strain>
    </source>
</reference>
<evidence type="ECO:0000256" key="8">
    <source>
        <dbReference type="SAM" id="Phobius"/>
    </source>
</evidence>
<comment type="subcellular location">
    <subcellularLocation>
        <location evidence="2">Membrane</location>
        <topology evidence="2">Multi-pass membrane protein</topology>
    </subcellularLocation>
</comment>
<feature type="transmembrane region" description="Helical" evidence="8">
    <location>
        <begin position="127"/>
        <end position="146"/>
    </location>
</feature>
<dbReference type="InterPro" id="IPR009908">
    <property type="entry name" value="Methylamine_util_MauE"/>
</dbReference>
<keyword evidence="7 8" id="KW-0472">Membrane</keyword>
<evidence type="ECO:0000256" key="7">
    <source>
        <dbReference type="ARBA" id="ARBA00023136"/>
    </source>
</evidence>
<evidence type="ECO:0000256" key="5">
    <source>
        <dbReference type="ARBA" id="ARBA00022692"/>
    </source>
</evidence>
<feature type="domain" description="Methylamine utilisation protein MauE" evidence="9">
    <location>
        <begin position="19"/>
        <end position="142"/>
    </location>
</feature>
<comment type="function">
    <text evidence="1">May be specifically involved in the processing, transport, and/or maturation of the MADH beta-subunit.</text>
</comment>
<keyword evidence="11" id="KW-1185">Reference proteome</keyword>
<proteinExistence type="predicted"/>